<organism evidence="2 3">
    <name type="scientific">Zasmidium cellare ATCC 36951</name>
    <dbReference type="NCBI Taxonomy" id="1080233"/>
    <lineage>
        <taxon>Eukaryota</taxon>
        <taxon>Fungi</taxon>
        <taxon>Dikarya</taxon>
        <taxon>Ascomycota</taxon>
        <taxon>Pezizomycotina</taxon>
        <taxon>Dothideomycetes</taxon>
        <taxon>Dothideomycetidae</taxon>
        <taxon>Mycosphaerellales</taxon>
        <taxon>Mycosphaerellaceae</taxon>
        <taxon>Zasmidium</taxon>
    </lineage>
</organism>
<feature type="compositionally biased region" description="Acidic residues" evidence="1">
    <location>
        <begin position="123"/>
        <end position="137"/>
    </location>
</feature>
<feature type="region of interest" description="Disordered" evidence="1">
    <location>
        <begin position="107"/>
        <end position="246"/>
    </location>
</feature>
<feature type="compositionally biased region" description="Low complexity" evidence="1">
    <location>
        <begin position="202"/>
        <end position="214"/>
    </location>
</feature>
<proteinExistence type="predicted"/>
<feature type="compositionally biased region" description="Basic residues" evidence="1">
    <location>
        <begin position="141"/>
        <end position="151"/>
    </location>
</feature>
<name>A0A6A6CB17_ZASCE</name>
<dbReference type="RefSeq" id="XP_033664317.1">
    <property type="nucleotide sequence ID" value="XM_033813601.1"/>
</dbReference>
<dbReference type="OrthoDB" id="5403747at2759"/>
<dbReference type="GeneID" id="54566873"/>
<sequence length="246" mass="25860">MSTPPPTTPGKDTVKPAFSEKDMRLLAAAMLSLKTGLPELDYVKFQANGEFNTMKTAQNTWGVLKKKIMSMNPEAAEAAVGESFPVFPVSTYFVDCVVLTEDDIKATPKSKATPKKRTKKEAEAEDGDEGAGADDEEASAKKKPKTPRKKKADAAADEEGAGDDSPALAKKAPKTPRKKATPAKKSEETVKEEAKSDDGDGEASSSSAAAVGGAEEAKKEVAAEEPKTPEPAPAAEDVKMEGSGDE</sequence>
<evidence type="ECO:0000313" key="2">
    <source>
        <dbReference type="EMBL" id="KAF2163428.1"/>
    </source>
</evidence>
<protein>
    <submittedName>
        <fullName evidence="2">Uncharacterized protein</fullName>
    </submittedName>
</protein>
<dbReference type="Proteomes" id="UP000799537">
    <property type="component" value="Unassembled WGS sequence"/>
</dbReference>
<feature type="compositionally biased region" description="Basic and acidic residues" evidence="1">
    <location>
        <begin position="184"/>
        <end position="198"/>
    </location>
</feature>
<feature type="compositionally biased region" description="Basic residues" evidence="1">
    <location>
        <begin position="171"/>
        <end position="182"/>
    </location>
</feature>
<keyword evidence="3" id="KW-1185">Reference proteome</keyword>
<gene>
    <name evidence="2" type="ORF">M409DRAFT_57336</name>
</gene>
<evidence type="ECO:0000313" key="3">
    <source>
        <dbReference type="Proteomes" id="UP000799537"/>
    </source>
</evidence>
<feature type="compositionally biased region" description="Basic and acidic residues" evidence="1">
    <location>
        <begin position="215"/>
        <end position="228"/>
    </location>
</feature>
<reference evidence="2" key="1">
    <citation type="journal article" date="2020" name="Stud. Mycol.">
        <title>101 Dothideomycetes genomes: a test case for predicting lifestyles and emergence of pathogens.</title>
        <authorList>
            <person name="Haridas S."/>
            <person name="Albert R."/>
            <person name="Binder M."/>
            <person name="Bloem J."/>
            <person name="Labutti K."/>
            <person name="Salamov A."/>
            <person name="Andreopoulos B."/>
            <person name="Baker S."/>
            <person name="Barry K."/>
            <person name="Bills G."/>
            <person name="Bluhm B."/>
            <person name="Cannon C."/>
            <person name="Castanera R."/>
            <person name="Culley D."/>
            <person name="Daum C."/>
            <person name="Ezra D."/>
            <person name="Gonzalez J."/>
            <person name="Henrissat B."/>
            <person name="Kuo A."/>
            <person name="Liang C."/>
            <person name="Lipzen A."/>
            <person name="Lutzoni F."/>
            <person name="Magnuson J."/>
            <person name="Mondo S."/>
            <person name="Nolan M."/>
            <person name="Ohm R."/>
            <person name="Pangilinan J."/>
            <person name="Park H.-J."/>
            <person name="Ramirez L."/>
            <person name="Alfaro M."/>
            <person name="Sun H."/>
            <person name="Tritt A."/>
            <person name="Yoshinaga Y."/>
            <person name="Zwiers L.-H."/>
            <person name="Turgeon B."/>
            <person name="Goodwin S."/>
            <person name="Spatafora J."/>
            <person name="Crous P."/>
            <person name="Grigoriev I."/>
        </authorList>
    </citation>
    <scope>NUCLEOTIDE SEQUENCE</scope>
    <source>
        <strain evidence="2">ATCC 36951</strain>
    </source>
</reference>
<feature type="compositionally biased region" description="Basic and acidic residues" evidence="1">
    <location>
        <begin position="236"/>
        <end position="246"/>
    </location>
</feature>
<evidence type="ECO:0000256" key="1">
    <source>
        <dbReference type="SAM" id="MobiDB-lite"/>
    </source>
</evidence>
<dbReference type="EMBL" id="ML993608">
    <property type="protein sequence ID" value="KAF2163428.1"/>
    <property type="molecule type" value="Genomic_DNA"/>
</dbReference>
<dbReference type="AlphaFoldDB" id="A0A6A6CB17"/>
<accession>A0A6A6CB17</accession>